<protein>
    <submittedName>
        <fullName evidence="2">Uncharacterized protein LOC108983230</fullName>
    </submittedName>
</protein>
<dbReference type="PANTHER" id="PTHR47150:SF7">
    <property type="entry name" value="NUCLEASE"/>
    <property type="match status" value="1"/>
</dbReference>
<dbReference type="RefSeq" id="XP_018810345.2">
    <property type="nucleotide sequence ID" value="XM_018954800.2"/>
</dbReference>
<gene>
    <name evidence="2" type="primary">LOC108983230</name>
</gene>
<dbReference type="Proteomes" id="UP000235220">
    <property type="component" value="Chromosome 12"/>
</dbReference>
<keyword evidence="1" id="KW-1185">Reference proteome</keyword>
<dbReference type="PANTHER" id="PTHR47150">
    <property type="entry name" value="OS12G0169200 PROTEIN"/>
    <property type="match status" value="1"/>
</dbReference>
<dbReference type="InterPro" id="IPR006912">
    <property type="entry name" value="Harbinger_derived_prot"/>
</dbReference>
<accession>A0A2I4DT66</accession>
<dbReference type="AlphaFoldDB" id="A0A2I4DT66"/>
<reference evidence="2" key="1">
    <citation type="submission" date="2025-08" db="UniProtKB">
        <authorList>
            <consortium name="RefSeq"/>
        </authorList>
    </citation>
    <scope>IDENTIFICATION</scope>
    <source>
        <tissue evidence="2">Leaves</tissue>
    </source>
</reference>
<evidence type="ECO:0000313" key="2">
    <source>
        <dbReference type="RefSeq" id="XP_018810345.2"/>
    </source>
</evidence>
<name>A0A2I4DT66_JUGRE</name>
<sequence length="420" mass="48898">MARSFFRKLLTYLSSDDELDAVINAEADGESSRHHGNRQRRKFIRRDHIQGHERLFRDYFSKNPVYPSNLFRRRFRMSHPLFLRILNEVEAYEPYFVQRRDNAGRLGLSSMQKITAALRMLAYGVTGDFMDEYIRIGESTAMESLKKFCKIIVTVFSDEYLRSPNANDIARLLVVGEQRGFPGMLGSIDCMHWKWKNCPAAWKGMYSGHIREPTIILEAVASYDLWIWHAFFGMSGSHNDINVLERSFIFTELAQGRAPSVNYTINGNDYTMGYYLADGIYPKWSTFVKTIPSPQGNKKKNFATAQESARKDVERAFGVLQQRFAIVRGPSRLFKVNDLTNIMKTCVILHNMIIEDERDDSQGLNMEYDQLDDDLPELSRNPTNEFINFIQRHHEIRDSSAHHQLQADLIEHHWQLYSQQ</sequence>
<dbReference type="Pfam" id="PF04827">
    <property type="entry name" value="Plant_tran"/>
    <property type="match status" value="1"/>
</dbReference>
<dbReference type="OrthoDB" id="1521186at2759"/>
<organism evidence="1 2">
    <name type="scientific">Juglans regia</name>
    <name type="common">English walnut</name>
    <dbReference type="NCBI Taxonomy" id="51240"/>
    <lineage>
        <taxon>Eukaryota</taxon>
        <taxon>Viridiplantae</taxon>
        <taxon>Streptophyta</taxon>
        <taxon>Embryophyta</taxon>
        <taxon>Tracheophyta</taxon>
        <taxon>Spermatophyta</taxon>
        <taxon>Magnoliopsida</taxon>
        <taxon>eudicotyledons</taxon>
        <taxon>Gunneridae</taxon>
        <taxon>Pentapetalae</taxon>
        <taxon>rosids</taxon>
        <taxon>fabids</taxon>
        <taxon>Fagales</taxon>
        <taxon>Juglandaceae</taxon>
        <taxon>Juglans</taxon>
    </lineage>
</organism>
<dbReference type="InParanoid" id="A0A2I4DT66"/>
<dbReference type="STRING" id="51240.A0A2I4DT66"/>
<proteinExistence type="predicted"/>
<dbReference type="KEGG" id="jre:108983230"/>
<evidence type="ECO:0000313" key="1">
    <source>
        <dbReference type="Proteomes" id="UP000235220"/>
    </source>
</evidence>
<dbReference type="GeneID" id="108983230"/>